<dbReference type="Pfam" id="PF10510">
    <property type="entry name" value="PIG-S"/>
    <property type="match status" value="1"/>
</dbReference>
<proteinExistence type="inferred from homology"/>
<feature type="transmembrane region" description="Helical" evidence="11">
    <location>
        <begin position="53"/>
        <end position="73"/>
    </location>
</feature>
<dbReference type="PANTHER" id="PTHR21072">
    <property type="entry name" value="GPI TRANSAMIDASE COMPONENT PIG-S"/>
    <property type="match status" value="1"/>
</dbReference>
<dbReference type="GeneID" id="108672475"/>
<dbReference type="PANTHER" id="PTHR21072:SF13">
    <property type="entry name" value="GPI TRANSAMIDASE COMPONENT PIG-S"/>
    <property type="match status" value="1"/>
</dbReference>
<dbReference type="GO" id="GO:0042765">
    <property type="term" value="C:GPI-anchor transamidase complex"/>
    <property type="evidence" value="ECO:0007669"/>
    <property type="project" value="InterPro"/>
</dbReference>
<dbReference type="Proteomes" id="UP000694843">
    <property type="component" value="Unplaced"/>
</dbReference>
<dbReference type="GO" id="GO:0006506">
    <property type="term" value="P:GPI anchor biosynthetic process"/>
    <property type="evidence" value="ECO:0007669"/>
    <property type="project" value="UniProtKB-KW"/>
</dbReference>
<name>A0A979FKG9_HYAAZ</name>
<evidence type="ECO:0000256" key="1">
    <source>
        <dbReference type="ARBA" id="ARBA00004477"/>
    </source>
</evidence>
<comment type="similarity">
    <text evidence="3">Belongs to the PIGS family.</text>
</comment>
<evidence type="ECO:0000256" key="3">
    <source>
        <dbReference type="ARBA" id="ARBA00005316"/>
    </source>
</evidence>
<keyword evidence="5 11" id="KW-0812">Transmembrane</keyword>
<feature type="region of interest" description="Disordered" evidence="10">
    <location>
        <begin position="1"/>
        <end position="38"/>
    </location>
</feature>
<evidence type="ECO:0000256" key="2">
    <source>
        <dbReference type="ARBA" id="ARBA00004687"/>
    </source>
</evidence>
<keyword evidence="4" id="KW-0337">GPI-anchor biosynthesis</keyword>
<reference evidence="13" key="1">
    <citation type="submission" date="2025-08" db="UniProtKB">
        <authorList>
            <consortium name="RefSeq"/>
        </authorList>
    </citation>
    <scope>IDENTIFICATION</scope>
    <source>
        <tissue evidence="13">Whole organism</tissue>
    </source>
</reference>
<evidence type="ECO:0000256" key="4">
    <source>
        <dbReference type="ARBA" id="ARBA00022502"/>
    </source>
</evidence>
<keyword evidence="7 11" id="KW-1133">Transmembrane helix</keyword>
<keyword evidence="6" id="KW-0256">Endoplasmic reticulum</keyword>
<keyword evidence="9" id="KW-0325">Glycoprotein</keyword>
<comment type="pathway">
    <text evidence="2">Glycolipid biosynthesis; glycosylphosphatidylinositol-anchor biosynthesis.</text>
</comment>
<evidence type="ECO:0000256" key="11">
    <source>
        <dbReference type="SAM" id="Phobius"/>
    </source>
</evidence>
<feature type="transmembrane region" description="Helical" evidence="11">
    <location>
        <begin position="492"/>
        <end position="514"/>
    </location>
</feature>
<comment type="subcellular location">
    <subcellularLocation>
        <location evidence="1">Endoplasmic reticulum membrane</location>
        <topology evidence="1">Multi-pass membrane protein</topology>
    </subcellularLocation>
</comment>
<evidence type="ECO:0000256" key="9">
    <source>
        <dbReference type="ARBA" id="ARBA00023180"/>
    </source>
</evidence>
<evidence type="ECO:0000313" key="12">
    <source>
        <dbReference type="Proteomes" id="UP000694843"/>
    </source>
</evidence>
<evidence type="ECO:0000256" key="8">
    <source>
        <dbReference type="ARBA" id="ARBA00023136"/>
    </source>
</evidence>
<evidence type="ECO:0000256" key="6">
    <source>
        <dbReference type="ARBA" id="ARBA00022824"/>
    </source>
</evidence>
<evidence type="ECO:0000256" key="10">
    <source>
        <dbReference type="SAM" id="MobiDB-lite"/>
    </source>
</evidence>
<dbReference type="CTD" id="42979"/>
<sequence length="531" mass="59289">MSPAPDLASHIREQRRRRQIEEASDDETEFVPPAAGEADSIPPLPAPPLNIEGAWAAVGFAVVLIVVGLPVWWRTTTVYRAPLPYSAVEELSGLRRLHFVPITVMAERPADGKVFAAALQKELKKPSQAQYRVRSRGLQKPQGDAVRQASTLQGLVAAVQQNTVMHSGTLTLLLLSSDALLQHKQLHVTTKNMLVVAPNADVSLVASVVRAMSLEANSEHQQSLAVEDSAQRFPGPPPHKVVSEPRYSLTLTLMLPEPHAYRAQWQPSAAIQAYLTPLLEQLKKIQLDVSVRSQQLYMTPLSGIKPQWQQQLQVHALPHHQLPLSINGIEAKLGSYVSTDPALHFIIYVPPREHSPLQILTPEGSPLESNSFVVPRWGGVIIHNAPAHNVSTQPGPPISFPLDTHFVMTTVLSQLHELLPLPQLKSSAEVSVETMQTPELTQWQLDALARARVTQYYQTTGTTLKYDRIMLVRYCRYFLSNKELTLLQFYRYAIYVPLFLPVSIPVLLSFKMLISLAKFYLWPRKSDLKQD</sequence>
<accession>A0A979FKG9</accession>
<evidence type="ECO:0000256" key="5">
    <source>
        <dbReference type="ARBA" id="ARBA00022692"/>
    </source>
</evidence>
<keyword evidence="12" id="KW-1185">Reference proteome</keyword>
<protein>
    <submittedName>
        <fullName evidence="13">GPI transamidase component PIG-S</fullName>
    </submittedName>
</protein>
<evidence type="ECO:0000256" key="7">
    <source>
        <dbReference type="ARBA" id="ARBA00022989"/>
    </source>
</evidence>
<dbReference type="OrthoDB" id="28748at2759"/>
<dbReference type="OMA" id="AEHKYAV"/>
<dbReference type="RefSeq" id="XP_047736754.1">
    <property type="nucleotide sequence ID" value="XM_047880798.1"/>
</dbReference>
<evidence type="ECO:0000313" key="13">
    <source>
        <dbReference type="RefSeq" id="XP_047736754.1"/>
    </source>
</evidence>
<dbReference type="GO" id="GO:0016255">
    <property type="term" value="P:attachment of GPI anchor to protein"/>
    <property type="evidence" value="ECO:0007669"/>
    <property type="project" value="InterPro"/>
</dbReference>
<dbReference type="InterPro" id="IPR019540">
    <property type="entry name" value="PtdIno-glycan_biosynth_class_S"/>
</dbReference>
<gene>
    <name evidence="13" type="primary">LOC108672475</name>
</gene>
<dbReference type="AlphaFoldDB" id="A0A979FKG9"/>
<keyword evidence="8 11" id="KW-0472">Membrane</keyword>
<organism evidence="12 13">
    <name type="scientific">Hyalella azteca</name>
    <name type="common">Amphipod</name>
    <dbReference type="NCBI Taxonomy" id="294128"/>
    <lineage>
        <taxon>Eukaryota</taxon>
        <taxon>Metazoa</taxon>
        <taxon>Ecdysozoa</taxon>
        <taxon>Arthropoda</taxon>
        <taxon>Crustacea</taxon>
        <taxon>Multicrustacea</taxon>
        <taxon>Malacostraca</taxon>
        <taxon>Eumalacostraca</taxon>
        <taxon>Peracarida</taxon>
        <taxon>Amphipoda</taxon>
        <taxon>Senticaudata</taxon>
        <taxon>Talitrida</taxon>
        <taxon>Talitroidea</taxon>
        <taxon>Hyalellidae</taxon>
        <taxon>Hyalella</taxon>
    </lineage>
</organism>
<dbReference type="KEGG" id="hazt:108672475"/>